<protein>
    <recommendedName>
        <fullName evidence="3">Helix-turn-helix domain-containing protein</fullName>
    </recommendedName>
</protein>
<name>A0A975QKS9_9ACTN</name>
<sequence>MARGQRITPEQWQAIAQAIRDGGTCRGIATEHDVSPDSVRRIAKEENIPDAFARAHTEKATRARVADMAERRARIAEKYLSKAEQLLDQMDEPHLVYSFGGKENTYAEHLLDRAPTGDLRNLMTTSAVAVDKHMKLIAADTDTGAATAASMLSGIADALQIAAEQLDDEDPAAGEG</sequence>
<keyword evidence="2" id="KW-1185">Reference proteome</keyword>
<dbReference type="Proteomes" id="UP000682416">
    <property type="component" value="Chromosome"/>
</dbReference>
<evidence type="ECO:0008006" key="3">
    <source>
        <dbReference type="Google" id="ProtNLM"/>
    </source>
</evidence>
<dbReference type="KEGG" id="nec:KGD82_13535"/>
<reference evidence="1" key="1">
    <citation type="submission" date="2021-05" db="EMBL/GenBank/DDBJ databases">
        <authorList>
            <person name="Kaiqin L."/>
            <person name="Jian G."/>
        </authorList>
    </citation>
    <scope>NUCLEOTIDE SEQUENCE</scope>
    <source>
        <strain evidence="1">HDS5</strain>
    </source>
</reference>
<gene>
    <name evidence="1" type="ORF">KGD82_13535</name>
</gene>
<organism evidence="1 2">
    <name type="scientific">Nocardiopsis eucommiae</name>
    <dbReference type="NCBI Taxonomy" id="2831970"/>
    <lineage>
        <taxon>Bacteria</taxon>
        <taxon>Bacillati</taxon>
        <taxon>Actinomycetota</taxon>
        <taxon>Actinomycetes</taxon>
        <taxon>Streptosporangiales</taxon>
        <taxon>Nocardiopsidaceae</taxon>
        <taxon>Nocardiopsis</taxon>
    </lineage>
</organism>
<evidence type="ECO:0000313" key="1">
    <source>
        <dbReference type="EMBL" id="QVJ03051.1"/>
    </source>
</evidence>
<dbReference type="AlphaFoldDB" id="A0A975QKS9"/>
<evidence type="ECO:0000313" key="2">
    <source>
        <dbReference type="Proteomes" id="UP000682416"/>
    </source>
</evidence>
<dbReference type="EMBL" id="CP074402">
    <property type="protein sequence ID" value="QVJ03051.1"/>
    <property type="molecule type" value="Genomic_DNA"/>
</dbReference>
<accession>A0A975QKS9</accession>
<proteinExistence type="predicted"/>